<evidence type="ECO:0000259" key="7">
    <source>
        <dbReference type="Pfam" id="PF01694"/>
    </source>
</evidence>
<dbReference type="EMBL" id="BAAAFD010000001">
    <property type="protein sequence ID" value="GAA0851874.1"/>
    <property type="molecule type" value="Genomic_DNA"/>
</dbReference>
<dbReference type="InterPro" id="IPR022764">
    <property type="entry name" value="Peptidase_S54_rhomboid_dom"/>
</dbReference>
<proteinExistence type="predicted"/>
<dbReference type="PANTHER" id="PTHR43731">
    <property type="entry name" value="RHOMBOID PROTEASE"/>
    <property type="match status" value="1"/>
</dbReference>
<dbReference type="PANTHER" id="PTHR43731:SF9">
    <property type="entry name" value="SLR1461 PROTEIN"/>
    <property type="match status" value="1"/>
</dbReference>
<feature type="transmembrane region" description="Helical" evidence="6">
    <location>
        <begin position="136"/>
        <end position="154"/>
    </location>
</feature>
<evidence type="ECO:0000256" key="4">
    <source>
        <dbReference type="ARBA" id="ARBA00023136"/>
    </source>
</evidence>
<dbReference type="Proteomes" id="UP001500359">
    <property type="component" value="Unassembled WGS sequence"/>
</dbReference>
<organism evidence="8 9">
    <name type="scientific">Aliiglaciecola litoralis</name>
    <dbReference type="NCBI Taxonomy" id="582857"/>
    <lineage>
        <taxon>Bacteria</taxon>
        <taxon>Pseudomonadati</taxon>
        <taxon>Pseudomonadota</taxon>
        <taxon>Gammaproteobacteria</taxon>
        <taxon>Alteromonadales</taxon>
        <taxon>Alteromonadaceae</taxon>
        <taxon>Aliiglaciecola</taxon>
    </lineage>
</organism>
<keyword evidence="4 6" id="KW-0472">Membrane</keyword>
<dbReference type="SUPFAM" id="SSF144091">
    <property type="entry name" value="Rhomboid-like"/>
    <property type="match status" value="1"/>
</dbReference>
<evidence type="ECO:0000313" key="8">
    <source>
        <dbReference type="EMBL" id="GAA0851874.1"/>
    </source>
</evidence>
<evidence type="ECO:0000256" key="2">
    <source>
        <dbReference type="ARBA" id="ARBA00022692"/>
    </source>
</evidence>
<dbReference type="RefSeq" id="WP_343855531.1">
    <property type="nucleotide sequence ID" value="NZ_BAAAFD010000001.1"/>
</dbReference>
<feature type="transmembrane region" description="Helical" evidence="6">
    <location>
        <begin position="110"/>
        <end position="129"/>
    </location>
</feature>
<reference evidence="8 9" key="1">
    <citation type="journal article" date="2019" name="Int. J. Syst. Evol. Microbiol.">
        <title>The Global Catalogue of Microorganisms (GCM) 10K type strain sequencing project: providing services to taxonomists for standard genome sequencing and annotation.</title>
        <authorList>
            <consortium name="The Broad Institute Genomics Platform"/>
            <consortium name="The Broad Institute Genome Sequencing Center for Infectious Disease"/>
            <person name="Wu L."/>
            <person name="Ma J."/>
        </authorList>
    </citation>
    <scope>NUCLEOTIDE SEQUENCE [LARGE SCALE GENOMIC DNA]</scope>
    <source>
        <strain evidence="8 9">JCM 15896</strain>
    </source>
</reference>
<evidence type="ECO:0000313" key="9">
    <source>
        <dbReference type="Proteomes" id="UP001500359"/>
    </source>
</evidence>
<evidence type="ECO:0000256" key="3">
    <source>
        <dbReference type="ARBA" id="ARBA00022989"/>
    </source>
</evidence>
<dbReference type="InterPro" id="IPR050925">
    <property type="entry name" value="Rhomboid_protease_S54"/>
</dbReference>
<feature type="transmembrane region" description="Helical" evidence="6">
    <location>
        <begin position="88"/>
        <end position="104"/>
    </location>
</feature>
<evidence type="ECO:0000256" key="1">
    <source>
        <dbReference type="ARBA" id="ARBA00004141"/>
    </source>
</evidence>
<protein>
    <recommendedName>
        <fullName evidence="7">Peptidase S54 rhomboid domain-containing protein</fullName>
    </recommendedName>
</protein>
<feature type="region of interest" description="Disordered" evidence="5">
    <location>
        <begin position="204"/>
        <end position="229"/>
    </location>
</feature>
<evidence type="ECO:0000256" key="6">
    <source>
        <dbReference type="SAM" id="Phobius"/>
    </source>
</evidence>
<sequence>MKTSSLKNSILLTSLFIGILWCIKSFELLFNQSLTEFGVYPLRLDGLIGIITAPLIHGSVEHLFNNTLPMLLLGSFILYGYPKSRWRVIALVWFLSGIGVWLFAREANHIGASGLTHGLFFYLFVVSLFRRDKSSIAIMMAAFFMYGGMTMTIFPREEGISFEYHLFGGLAGVFSALLWHKLDPKPIVKRYEWEGQAVDDPNIGEEWHQDMQTDDEYPEGKPIEMKRDL</sequence>
<keyword evidence="2 6" id="KW-0812">Transmembrane</keyword>
<feature type="compositionally biased region" description="Basic and acidic residues" evidence="5">
    <location>
        <begin position="218"/>
        <end position="229"/>
    </location>
</feature>
<feature type="transmembrane region" description="Helical" evidence="6">
    <location>
        <begin position="63"/>
        <end position="81"/>
    </location>
</feature>
<evidence type="ECO:0000256" key="5">
    <source>
        <dbReference type="SAM" id="MobiDB-lite"/>
    </source>
</evidence>
<feature type="domain" description="Peptidase S54 rhomboid" evidence="7">
    <location>
        <begin position="48"/>
        <end position="179"/>
    </location>
</feature>
<comment type="subcellular location">
    <subcellularLocation>
        <location evidence="1">Membrane</location>
        <topology evidence="1">Multi-pass membrane protein</topology>
    </subcellularLocation>
</comment>
<keyword evidence="3 6" id="KW-1133">Transmembrane helix</keyword>
<keyword evidence="9" id="KW-1185">Reference proteome</keyword>
<dbReference type="Gene3D" id="1.20.1540.10">
    <property type="entry name" value="Rhomboid-like"/>
    <property type="match status" value="1"/>
</dbReference>
<name>A0ABN1LBX2_9ALTE</name>
<comment type="caution">
    <text evidence="8">The sequence shown here is derived from an EMBL/GenBank/DDBJ whole genome shotgun (WGS) entry which is preliminary data.</text>
</comment>
<dbReference type="InterPro" id="IPR035952">
    <property type="entry name" value="Rhomboid-like_sf"/>
</dbReference>
<accession>A0ABN1LBX2</accession>
<dbReference type="Pfam" id="PF01694">
    <property type="entry name" value="Rhomboid"/>
    <property type="match status" value="1"/>
</dbReference>
<gene>
    <name evidence="8" type="ORF">GCM10009114_00320</name>
</gene>
<feature type="transmembrane region" description="Helical" evidence="6">
    <location>
        <begin position="160"/>
        <end position="180"/>
    </location>
</feature>